<reference evidence="1" key="1">
    <citation type="journal article" date="2013" name="Genetics">
        <title>The draft genome and transcriptome of Panagrellus redivivus are shaped by the harsh demands of a free-living lifestyle.</title>
        <authorList>
            <person name="Srinivasan J."/>
            <person name="Dillman A.R."/>
            <person name="Macchietto M.G."/>
            <person name="Heikkinen L."/>
            <person name="Lakso M."/>
            <person name="Fracchia K.M."/>
            <person name="Antoshechkin I."/>
            <person name="Mortazavi A."/>
            <person name="Wong G."/>
            <person name="Sternberg P.W."/>
        </authorList>
    </citation>
    <scope>NUCLEOTIDE SEQUENCE [LARGE SCALE GENOMIC DNA]</scope>
    <source>
        <strain evidence="1">MT8872</strain>
    </source>
</reference>
<organism evidence="1 2">
    <name type="scientific">Panagrellus redivivus</name>
    <name type="common">Microworm</name>
    <dbReference type="NCBI Taxonomy" id="6233"/>
    <lineage>
        <taxon>Eukaryota</taxon>
        <taxon>Metazoa</taxon>
        <taxon>Ecdysozoa</taxon>
        <taxon>Nematoda</taxon>
        <taxon>Chromadorea</taxon>
        <taxon>Rhabditida</taxon>
        <taxon>Tylenchina</taxon>
        <taxon>Panagrolaimomorpha</taxon>
        <taxon>Panagrolaimoidea</taxon>
        <taxon>Panagrolaimidae</taxon>
        <taxon>Panagrellus</taxon>
    </lineage>
</organism>
<evidence type="ECO:0000313" key="2">
    <source>
        <dbReference type="WBParaSite" id="Pan_g12163.t1"/>
    </source>
</evidence>
<accession>A0A7E4USZ4</accession>
<name>A0A7E4USZ4_PANRE</name>
<dbReference type="WBParaSite" id="Pan_g12163.t1">
    <property type="protein sequence ID" value="Pan_g12163.t1"/>
    <property type="gene ID" value="Pan_g12163"/>
</dbReference>
<evidence type="ECO:0000313" key="1">
    <source>
        <dbReference type="Proteomes" id="UP000492821"/>
    </source>
</evidence>
<sequence>MAKRYQSQLEIIDGYVSIDRVLSLFPKLPFLECHQLRKGWAAELLKVGETGGSPPGIEASAVIENMHERMAPLLICSNSPSEGGSFTVVIFCIPVVPLDYLNPRCTVKIVGGKSLFLTPSRKSPPTMPFPILKLPYGLRCRLRELATPLEAYELQIAVGNQLSGLQPLQVMKNAVNFGFTPEYAYVSLPGGGYLKNYKIANMKSVADVRRLCFENVEGDLPDVRIFTHLYLKNTKVIEVVAGNVTIKFLEKIAQRTTDALTSFIFRGACLPLRQLLLLFPKLTSIRASLVEYENLLCLSSQEMSQILQEGCCIYMYCTLPDGEQAKFAGDKIMAQLLSTELVMLQPSCFSSLGMLEILLNDNNTTVSLEFTSWNAKHHGY</sequence>
<dbReference type="AlphaFoldDB" id="A0A7E4USZ4"/>
<protein>
    <submittedName>
        <fullName evidence="2">FBD domain-containing protein</fullName>
    </submittedName>
</protein>
<keyword evidence="1" id="KW-1185">Reference proteome</keyword>
<reference evidence="2" key="2">
    <citation type="submission" date="2020-10" db="UniProtKB">
        <authorList>
            <consortium name="WormBaseParasite"/>
        </authorList>
    </citation>
    <scope>IDENTIFICATION</scope>
</reference>
<proteinExistence type="predicted"/>
<dbReference type="Proteomes" id="UP000492821">
    <property type="component" value="Unassembled WGS sequence"/>
</dbReference>